<accession>A0A803QDU0</accession>
<evidence type="ECO:0000313" key="1">
    <source>
        <dbReference type="EnsemblPlants" id="cds.evm.model.09.1243"/>
    </source>
</evidence>
<organism evidence="1 2">
    <name type="scientific">Cannabis sativa</name>
    <name type="common">Hemp</name>
    <name type="synonym">Marijuana</name>
    <dbReference type="NCBI Taxonomy" id="3483"/>
    <lineage>
        <taxon>Eukaryota</taxon>
        <taxon>Viridiplantae</taxon>
        <taxon>Streptophyta</taxon>
        <taxon>Embryophyta</taxon>
        <taxon>Tracheophyta</taxon>
        <taxon>Spermatophyta</taxon>
        <taxon>Magnoliopsida</taxon>
        <taxon>eudicotyledons</taxon>
        <taxon>Gunneridae</taxon>
        <taxon>Pentapetalae</taxon>
        <taxon>rosids</taxon>
        <taxon>fabids</taxon>
        <taxon>Rosales</taxon>
        <taxon>Cannabaceae</taxon>
        <taxon>Cannabis</taxon>
    </lineage>
</organism>
<name>A0A803QDU0_CANSA</name>
<dbReference type="EMBL" id="UZAU01000763">
    <property type="status" value="NOT_ANNOTATED_CDS"/>
    <property type="molecule type" value="Genomic_DNA"/>
</dbReference>
<proteinExistence type="predicted"/>
<protein>
    <submittedName>
        <fullName evidence="1">Uncharacterized protein</fullName>
    </submittedName>
</protein>
<dbReference type="Gramene" id="evm.model.09.1243">
    <property type="protein sequence ID" value="cds.evm.model.09.1243"/>
    <property type="gene ID" value="evm.TU.09.1243"/>
</dbReference>
<dbReference type="EnsemblPlants" id="evm.model.09.1243">
    <property type="protein sequence ID" value="cds.evm.model.09.1243"/>
    <property type="gene ID" value="evm.TU.09.1243"/>
</dbReference>
<reference evidence="1" key="2">
    <citation type="submission" date="2021-03" db="UniProtKB">
        <authorList>
            <consortium name="EnsemblPlants"/>
        </authorList>
    </citation>
    <scope>IDENTIFICATION</scope>
</reference>
<dbReference type="Proteomes" id="UP000596661">
    <property type="component" value="Chromosome 9"/>
</dbReference>
<keyword evidence="2" id="KW-1185">Reference proteome</keyword>
<sequence>MEAIIQRHNEEIQMLKQQRSPVVPLPHMPIVSVRELPAERSMASDQVEPLYRGNWIQESPIFQGNSDVMSAFQTRDPKEFTLKPQEIMMEGRVTTPLIFNYGGGGSGSLVGQKKEHTLTLVGSRRNKRLREIWGPKWL</sequence>
<reference evidence="1" key="1">
    <citation type="submission" date="2018-11" db="EMBL/GenBank/DDBJ databases">
        <authorList>
            <person name="Grassa J C."/>
        </authorList>
    </citation>
    <scope>NUCLEOTIDE SEQUENCE [LARGE SCALE GENOMIC DNA]</scope>
</reference>
<dbReference type="AlphaFoldDB" id="A0A803QDU0"/>
<evidence type="ECO:0000313" key="2">
    <source>
        <dbReference type="Proteomes" id="UP000596661"/>
    </source>
</evidence>